<dbReference type="RefSeq" id="WP_133642219.1">
    <property type="nucleotide sequence ID" value="NZ_SNZV01000016.1"/>
</dbReference>
<accession>A0A4R7CSJ4</accession>
<gene>
    <name evidence="2" type="ORF">B0I21_11639</name>
</gene>
<evidence type="ECO:0000313" key="3">
    <source>
        <dbReference type="Proteomes" id="UP000294752"/>
    </source>
</evidence>
<comment type="caution">
    <text evidence="2">The sequence shown here is derived from an EMBL/GenBank/DDBJ whole genome shotgun (WGS) entry which is preliminary data.</text>
</comment>
<protein>
    <submittedName>
        <fullName evidence="2">Uncharacterized protein DUF4099</fullName>
    </submittedName>
</protein>
<dbReference type="Pfam" id="PF13351">
    <property type="entry name" value="DUF4099"/>
    <property type="match status" value="1"/>
</dbReference>
<sequence>MQYLFKKAELPREALQTLSLLKNEHLAIDNDNLEAMFAGRRSALIAMSDIQLDNIRIARLEAKLSLSRTDSGEVELLIHPVYRNPQKHYLLDQQVMGELMDGEKPNHVVELKLGDDHVKRMVVEYDADTREFLAYDAASVHAPVMINGKDLDADQRVAYRLGQKVSIYDDTTVQYRVSEPKGILSNTEKVILSFEENSKVRHVMLDDLKNLQDGFHGQLDYNSSSYQNALQMMLQKDFPHLTSDDLRVNKQNERVRSR</sequence>
<dbReference type="AlphaFoldDB" id="A0A4R7CSJ4"/>
<organism evidence="2 3">
    <name type="scientific">Sphingobacterium paludis</name>
    <dbReference type="NCBI Taxonomy" id="1476465"/>
    <lineage>
        <taxon>Bacteria</taxon>
        <taxon>Pseudomonadati</taxon>
        <taxon>Bacteroidota</taxon>
        <taxon>Sphingobacteriia</taxon>
        <taxon>Sphingobacteriales</taxon>
        <taxon>Sphingobacteriaceae</taxon>
        <taxon>Sphingobacterium</taxon>
    </lineage>
</organism>
<evidence type="ECO:0000259" key="1">
    <source>
        <dbReference type="Pfam" id="PF13351"/>
    </source>
</evidence>
<dbReference type="EMBL" id="SNZV01000016">
    <property type="protein sequence ID" value="TDS06599.1"/>
    <property type="molecule type" value="Genomic_DNA"/>
</dbReference>
<reference evidence="2 3" key="1">
    <citation type="submission" date="2019-03" db="EMBL/GenBank/DDBJ databases">
        <title>Genomic Encyclopedia of Type Strains, Phase III (KMG-III): the genomes of soil and plant-associated and newly described type strains.</title>
        <authorList>
            <person name="Whitman W."/>
        </authorList>
    </citation>
    <scope>NUCLEOTIDE SEQUENCE [LARGE SCALE GENOMIC DNA]</scope>
    <source>
        <strain evidence="2 3">CGMCC 1.12801</strain>
    </source>
</reference>
<evidence type="ECO:0000313" key="2">
    <source>
        <dbReference type="EMBL" id="TDS06599.1"/>
    </source>
</evidence>
<feature type="domain" description="DUF4099" evidence="1">
    <location>
        <begin position="6"/>
        <end position="88"/>
    </location>
</feature>
<dbReference type="Proteomes" id="UP000294752">
    <property type="component" value="Unassembled WGS sequence"/>
</dbReference>
<proteinExistence type="predicted"/>
<name>A0A4R7CSJ4_9SPHI</name>
<dbReference type="InterPro" id="IPR025343">
    <property type="entry name" value="DUF4099"/>
</dbReference>
<keyword evidence="3" id="KW-1185">Reference proteome</keyword>
<dbReference type="OrthoDB" id="835269at2"/>